<protein>
    <recommendedName>
        <fullName evidence="4">DUF4363 domain-containing protein</fullName>
    </recommendedName>
</protein>
<proteinExistence type="predicted"/>
<gene>
    <name evidence="2" type="ORF">NITHO_5310007</name>
</gene>
<evidence type="ECO:0000313" key="2">
    <source>
        <dbReference type="EMBL" id="CCF85663.1"/>
    </source>
</evidence>
<feature type="region of interest" description="Disordered" evidence="1">
    <location>
        <begin position="33"/>
        <end position="66"/>
    </location>
</feature>
<comment type="caution">
    <text evidence="2">The sequence shown here is derived from an EMBL/GenBank/DDBJ whole genome shotgun (WGS) entry which is preliminary data.</text>
</comment>
<organism evidence="2 3">
    <name type="scientific">Nitrolancea hollandica Lb</name>
    <dbReference type="NCBI Taxonomy" id="1129897"/>
    <lineage>
        <taxon>Bacteria</taxon>
        <taxon>Pseudomonadati</taxon>
        <taxon>Thermomicrobiota</taxon>
        <taxon>Thermomicrobia</taxon>
        <taxon>Sphaerobacterales</taxon>
        <taxon>Sphaerobacterineae</taxon>
        <taxon>Sphaerobacteraceae</taxon>
        <taxon>Nitrolancea</taxon>
    </lineage>
</organism>
<dbReference type="EMBL" id="CAGS01000481">
    <property type="protein sequence ID" value="CCF85663.1"/>
    <property type="molecule type" value="Genomic_DNA"/>
</dbReference>
<keyword evidence="3" id="KW-1185">Reference proteome</keyword>
<dbReference type="RefSeq" id="WP_008480730.1">
    <property type="nucleotide sequence ID" value="NZ_CAGS01000481.1"/>
</dbReference>
<name>I4ELV0_9BACT</name>
<accession>I4ELV0</accession>
<evidence type="ECO:0000256" key="1">
    <source>
        <dbReference type="SAM" id="MobiDB-lite"/>
    </source>
</evidence>
<dbReference type="AlphaFoldDB" id="I4ELV0"/>
<evidence type="ECO:0008006" key="4">
    <source>
        <dbReference type="Google" id="ProtNLM"/>
    </source>
</evidence>
<feature type="compositionally biased region" description="Low complexity" evidence="1">
    <location>
        <begin position="36"/>
        <end position="66"/>
    </location>
</feature>
<sequence>MTGLDRVMRRGASVLGIAMLAGTLVLTGCQAEQRPGGTVSVSGTGNSATQASASASASPAGSPAQQLDNALPEVDKAITAAESGDMATARKEYDEFHEKWGTFEDSVKAKSAEAYNAIEEAIDGVKAELVTATEPAKEPTVNALKKLRQVIDEQKPKLGS</sequence>
<dbReference type="Proteomes" id="UP000004221">
    <property type="component" value="Unassembled WGS sequence"/>
</dbReference>
<dbReference type="OrthoDB" id="574747at2"/>
<reference evidence="2 3" key="1">
    <citation type="journal article" date="2012" name="ISME J.">
        <title>Nitrification expanded: discovery, physiology and genomics of a nitrite-oxidizing bacterium from the phylum Chloroflexi.</title>
        <authorList>
            <person name="Sorokin D.Y."/>
            <person name="Lucker S."/>
            <person name="Vejmelkova D."/>
            <person name="Kostrikina N.A."/>
            <person name="Kleerebezem R."/>
            <person name="Rijpstra W.I."/>
            <person name="Damste J.S."/>
            <person name="Le Paslier D."/>
            <person name="Muyzer G."/>
            <person name="Wagner M."/>
            <person name="van Loosdrecht M.C."/>
            <person name="Daims H."/>
        </authorList>
    </citation>
    <scope>NUCLEOTIDE SEQUENCE [LARGE SCALE GENOMIC DNA]</scope>
    <source>
        <strain evidence="3">none</strain>
    </source>
</reference>
<evidence type="ECO:0000313" key="3">
    <source>
        <dbReference type="Proteomes" id="UP000004221"/>
    </source>
</evidence>
<dbReference type="PROSITE" id="PS51257">
    <property type="entry name" value="PROKAR_LIPOPROTEIN"/>
    <property type="match status" value="1"/>
</dbReference>